<proteinExistence type="inferred from homology"/>
<dbReference type="OrthoDB" id="9759736at2"/>
<comment type="caution">
    <text evidence="15">The sequence shown here is derived from an EMBL/GenBank/DDBJ whole genome shotgun (WGS) entry which is preliminary data.</text>
</comment>
<evidence type="ECO:0000256" key="3">
    <source>
        <dbReference type="ARBA" id="ARBA00022705"/>
    </source>
</evidence>
<comment type="catalytic activity">
    <reaction evidence="11 12 13">
        <text>NAD(+) + (deoxyribonucleotide)n-3'-hydroxyl + 5'-phospho-(deoxyribonucleotide)m = (deoxyribonucleotide)n+m + AMP + beta-nicotinamide D-nucleotide.</text>
        <dbReference type="EC" id="6.5.1.2"/>
    </reaction>
</comment>
<dbReference type="AlphaFoldDB" id="A0A0L1JUZ4"/>
<feature type="binding site" evidence="12">
    <location>
        <position position="301"/>
    </location>
    <ligand>
        <name>NAD(+)</name>
        <dbReference type="ChEBI" id="CHEBI:57540"/>
    </ligand>
</feature>
<dbReference type="Gene3D" id="6.20.10.30">
    <property type="match status" value="1"/>
</dbReference>
<dbReference type="InterPro" id="IPR010994">
    <property type="entry name" value="RuvA_2-like"/>
</dbReference>
<keyword evidence="8 12" id="KW-0520">NAD</keyword>
<dbReference type="NCBIfam" id="TIGR00575">
    <property type="entry name" value="dnlj"/>
    <property type="match status" value="1"/>
</dbReference>
<dbReference type="CDD" id="cd17748">
    <property type="entry name" value="BRCT_DNA_ligase_like"/>
    <property type="match status" value="1"/>
</dbReference>
<feature type="binding site" evidence="12">
    <location>
        <position position="433"/>
    </location>
    <ligand>
        <name>Zn(2+)</name>
        <dbReference type="ChEBI" id="CHEBI:29105"/>
    </ligand>
</feature>
<dbReference type="PROSITE" id="PS50172">
    <property type="entry name" value="BRCT"/>
    <property type="match status" value="1"/>
</dbReference>
<dbReference type="Pfam" id="PF00533">
    <property type="entry name" value="BRCT"/>
    <property type="match status" value="1"/>
</dbReference>
<accession>A0A0L1JUZ4</accession>
<dbReference type="FunFam" id="3.30.470.30:FF:000001">
    <property type="entry name" value="DNA ligase"/>
    <property type="match status" value="1"/>
</dbReference>
<evidence type="ECO:0000259" key="14">
    <source>
        <dbReference type="PROSITE" id="PS50172"/>
    </source>
</evidence>
<dbReference type="PIRSF" id="PIRSF001604">
    <property type="entry name" value="LigA"/>
    <property type="match status" value="1"/>
</dbReference>
<feature type="binding site" evidence="12">
    <location>
        <begin position="44"/>
        <end position="48"/>
    </location>
    <ligand>
        <name>NAD(+)</name>
        <dbReference type="ChEBI" id="CHEBI:57540"/>
    </ligand>
</feature>
<dbReference type="EMBL" id="AQQZ01000001">
    <property type="protein sequence ID" value="KNG95570.1"/>
    <property type="molecule type" value="Genomic_DNA"/>
</dbReference>
<evidence type="ECO:0000256" key="2">
    <source>
        <dbReference type="ARBA" id="ARBA00022598"/>
    </source>
</evidence>
<dbReference type="Proteomes" id="UP000036938">
    <property type="component" value="Unassembled WGS sequence"/>
</dbReference>
<dbReference type="GO" id="GO:0005829">
    <property type="term" value="C:cytosol"/>
    <property type="evidence" value="ECO:0007669"/>
    <property type="project" value="TreeGrafter"/>
</dbReference>
<dbReference type="CDD" id="cd00114">
    <property type="entry name" value="LIGANc"/>
    <property type="match status" value="1"/>
</dbReference>
<dbReference type="Gene3D" id="1.10.287.610">
    <property type="entry name" value="Helix hairpin bin"/>
    <property type="match status" value="1"/>
</dbReference>
<keyword evidence="16" id="KW-1185">Reference proteome</keyword>
<name>A0A0L1JUZ4_9RHOB</name>
<dbReference type="PROSITE" id="PS01056">
    <property type="entry name" value="DNA_LIGASE_N2"/>
    <property type="match status" value="1"/>
</dbReference>
<evidence type="ECO:0000256" key="11">
    <source>
        <dbReference type="ARBA" id="ARBA00034005"/>
    </source>
</evidence>
<dbReference type="InterPro" id="IPR001357">
    <property type="entry name" value="BRCT_dom"/>
</dbReference>
<evidence type="ECO:0000313" key="15">
    <source>
        <dbReference type="EMBL" id="KNG95570.1"/>
    </source>
</evidence>
<dbReference type="STRING" id="1317121.ATO11_02990"/>
<keyword evidence="10 12" id="KW-0464">Manganese</keyword>
<dbReference type="PANTHER" id="PTHR23389:SF9">
    <property type="entry name" value="DNA LIGASE"/>
    <property type="match status" value="1"/>
</dbReference>
<gene>
    <name evidence="12" type="primary">ligA</name>
    <name evidence="15" type="ORF">ATO11_02990</name>
</gene>
<dbReference type="GO" id="GO:0003911">
    <property type="term" value="F:DNA ligase (NAD+) activity"/>
    <property type="evidence" value="ECO:0007669"/>
    <property type="project" value="UniProtKB-UniRule"/>
</dbReference>
<evidence type="ECO:0000256" key="7">
    <source>
        <dbReference type="ARBA" id="ARBA00022842"/>
    </source>
</evidence>
<keyword evidence="5 12" id="KW-0227">DNA damage</keyword>
<dbReference type="PANTHER" id="PTHR23389">
    <property type="entry name" value="CHROMOSOME TRANSMISSION FIDELITY FACTOR 18"/>
    <property type="match status" value="1"/>
</dbReference>
<dbReference type="Pfam" id="PF03120">
    <property type="entry name" value="OB_DNA_ligase"/>
    <property type="match status" value="1"/>
</dbReference>
<dbReference type="GO" id="GO:0046872">
    <property type="term" value="F:metal ion binding"/>
    <property type="evidence" value="ECO:0007669"/>
    <property type="project" value="UniProtKB-KW"/>
</dbReference>
<keyword evidence="2 12" id="KW-0436">Ligase</keyword>
<feature type="binding site" evidence="12">
    <location>
        <position position="185"/>
    </location>
    <ligand>
        <name>NAD(+)</name>
        <dbReference type="ChEBI" id="CHEBI:57540"/>
    </ligand>
</feature>
<comment type="cofactor">
    <cofactor evidence="12">
        <name>Mg(2+)</name>
        <dbReference type="ChEBI" id="CHEBI:18420"/>
    </cofactor>
    <cofactor evidence="12">
        <name>Mn(2+)</name>
        <dbReference type="ChEBI" id="CHEBI:29035"/>
    </cofactor>
</comment>
<dbReference type="EC" id="6.5.1.2" evidence="12 13"/>
<keyword evidence="9 12" id="KW-0234">DNA repair</keyword>
<feature type="domain" description="BRCT" evidence="14">
    <location>
        <begin position="627"/>
        <end position="700"/>
    </location>
</feature>
<evidence type="ECO:0000256" key="6">
    <source>
        <dbReference type="ARBA" id="ARBA00022833"/>
    </source>
</evidence>
<sequence length="706" mass="75348">MSDEFPDIAGMDEAAARAELARLAEALGAANLAYHRDDAPDISDAEYDRLKRRNAAIEAAFPDLKRSDSPTDQVGAPVSDGFAKVEHAERMLSLANAFDRDDVAEFIAGIRRYLGLDDDAPLAFTAEPKIDGLSLSLRYESGKLVQAATRGDGRVGENVTANARTIDDIPETLDGAPDILEVRGEVYMSHADFAALNARQAEAGAKPFANPRNAAAGSLRQLDSAITRARPLRFFAYAWGQVSEPLADTQMNALARLASLGFQTNPRTRRCDTLDDILAHYDQIATDRAGLGYDIDGVVYKVDDLALQARLGLRSTTPRWAIAHKFPAELAWTRLEAIDIQVGRTGALSPVARLTPVTVGGVVVSNATLHNEDYIAGRDSNGAPIRDGKDIRVGDLVQVYRAGDVIPKVADVNLAERPEGAEPFVFPDTCPRCGSPAPREPGDAVRRCSGGLICPAQQVEKLKHLVSRAAFDIDGLGAKQVEQFHADGWISEPADIFTLRDRYGSGLQQLKNREGWGEKSASNLFDAIDAARTVPLGRFLFALGIRHVGEQTANLIATHYGTWDALIAAMAEAAEPGPAWDDLVGIDGVGQVLAQSLVTTLNEPRERAAIDRLVAHLTIEEATAPDTSGSPVAGKTVVFTGTLERMTRAEAKARAEALGAKVSGSVSAKTDILVAGPGAGSKAKKAADLGIETLDEDGWLALIGDA</sequence>
<feature type="binding site" evidence="12">
    <location>
        <position position="454"/>
    </location>
    <ligand>
        <name>Zn(2+)</name>
        <dbReference type="ChEBI" id="CHEBI:29105"/>
    </ligand>
</feature>
<dbReference type="SMART" id="SM00532">
    <property type="entry name" value="LIGANc"/>
    <property type="match status" value="1"/>
</dbReference>
<dbReference type="HAMAP" id="MF_01588">
    <property type="entry name" value="DNA_ligase_A"/>
    <property type="match status" value="1"/>
</dbReference>
<feature type="binding site" evidence="12">
    <location>
        <position position="127"/>
    </location>
    <ligand>
        <name>NAD(+)</name>
        <dbReference type="ChEBI" id="CHEBI:57540"/>
    </ligand>
</feature>
<feature type="active site" description="N6-AMP-lysine intermediate" evidence="12">
    <location>
        <position position="129"/>
    </location>
</feature>
<dbReference type="Pfam" id="PF01653">
    <property type="entry name" value="DNA_ligase_aden"/>
    <property type="match status" value="1"/>
</dbReference>
<dbReference type="InterPro" id="IPR033136">
    <property type="entry name" value="DNA_ligase_CS"/>
</dbReference>
<dbReference type="Gene3D" id="3.30.470.30">
    <property type="entry name" value="DNA ligase/mRNA capping enzyme"/>
    <property type="match status" value="1"/>
</dbReference>
<dbReference type="FunFam" id="1.10.150.20:FF:000007">
    <property type="entry name" value="DNA ligase"/>
    <property type="match status" value="1"/>
</dbReference>
<keyword evidence="3 12" id="KW-0235">DNA replication</keyword>
<dbReference type="Gene3D" id="3.40.50.10190">
    <property type="entry name" value="BRCT domain"/>
    <property type="match status" value="1"/>
</dbReference>
<dbReference type="SMART" id="SM00292">
    <property type="entry name" value="BRCT"/>
    <property type="match status" value="1"/>
</dbReference>
<evidence type="ECO:0000256" key="10">
    <source>
        <dbReference type="ARBA" id="ARBA00023211"/>
    </source>
</evidence>
<dbReference type="InterPro" id="IPR012340">
    <property type="entry name" value="NA-bd_OB-fold"/>
</dbReference>
<feature type="binding site" evidence="12">
    <location>
        <position position="430"/>
    </location>
    <ligand>
        <name>Zn(2+)</name>
        <dbReference type="ChEBI" id="CHEBI:29105"/>
    </ligand>
</feature>
<organism evidence="15 16">
    <name type="scientific">Pseudaestuariivita atlantica</name>
    <dbReference type="NCBI Taxonomy" id="1317121"/>
    <lineage>
        <taxon>Bacteria</taxon>
        <taxon>Pseudomonadati</taxon>
        <taxon>Pseudomonadota</taxon>
        <taxon>Alphaproteobacteria</taxon>
        <taxon>Rhodobacterales</taxon>
        <taxon>Paracoccaceae</taxon>
        <taxon>Pseudaestuariivita</taxon>
    </lineage>
</organism>
<comment type="similarity">
    <text evidence="12">Belongs to the NAD-dependent DNA ligase family. LigA subfamily.</text>
</comment>
<dbReference type="SUPFAM" id="SSF56091">
    <property type="entry name" value="DNA ligase/mRNA capping enzyme, catalytic domain"/>
    <property type="match status" value="1"/>
</dbReference>
<dbReference type="InterPro" id="IPR036420">
    <property type="entry name" value="BRCT_dom_sf"/>
</dbReference>
<feature type="binding site" evidence="12">
    <location>
        <position position="325"/>
    </location>
    <ligand>
        <name>NAD(+)</name>
        <dbReference type="ChEBI" id="CHEBI:57540"/>
    </ligand>
</feature>
<dbReference type="Pfam" id="PF12826">
    <property type="entry name" value="HHH_2"/>
    <property type="match status" value="1"/>
</dbReference>
<dbReference type="Gene3D" id="2.40.50.140">
    <property type="entry name" value="Nucleic acid-binding proteins"/>
    <property type="match status" value="1"/>
</dbReference>
<dbReference type="Pfam" id="PF03119">
    <property type="entry name" value="DNA_ligase_ZBD"/>
    <property type="match status" value="1"/>
</dbReference>
<dbReference type="InterPro" id="IPR001679">
    <property type="entry name" value="DNA_ligase"/>
</dbReference>
<feature type="binding site" evidence="12">
    <location>
        <begin position="93"/>
        <end position="94"/>
    </location>
    <ligand>
        <name>NAD(+)</name>
        <dbReference type="ChEBI" id="CHEBI:57540"/>
    </ligand>
</feature>
<dbReference type="Gene3D" id="1.10.150.20">
    <property type="entry name" value="5' to 3' exonuclease, C-terminal subdomain"/>
    <property type="match status" value="2"/>
</dbReference>
<evidence type="ECO:0000313" key="16">
    <source>
        <dbReference type="Proteomes" id="UP000036938"/>
    </source>
</evidence>
<reference evidence="15 16" key="1">
    <citation type="journal article" date="2015" name="Int. J. Syst. Evol. Microbiol.">
        <title>Aestuariivita atlantica sp. nov., isolated from deep sea sediment of the Atlantic Ocean.</title>
        <authorList>
            <person name="Li G."/>
            <person name="Lai Q."/>
            <person name="Du Y."/>
            <person name="Liu X."/>
            <person name="Sun F."/>
            <person name="Shao Z."/>
        </authorList>
    </citation>
    <scope>NUCLEOTIDE SEQUENCE [LARGE SCALE GENOMIC DNA]</scope>
    <source>
        <strain evidence="15 16">22II-S11-z3</strain>
    </source>
</reference>
<dbReference type="SUPFAM" id="SSF50249">
    <property type="entry name" value="Nucleic acid-binding proteins"/>
    <property type="match status" value="1"/>
</dbReference>
<evidence type="ECO:0000256" key="13">
    <source>
        <dbReference type="RuleBase" id="RU000618"/>
    </source>
</evidence>
<dbReference type="InterPro" id="IPR013839">
    <property type="entry name" value="DNAligase_adenylation"/>
</dbReference>
<dbReference type="RefSeq" id="WP_050529308.1">
    <property type="nucleotide sequence ID" value="NZ_AQQZ01000001.1"/>
</dbReference>
<comment type="caution">
    <text evidence="12">Lacks conserved residue(s) required for the propagation of feature annotation.</text>
</comment>
<comment type="function">
    <text evidence="1 12">DNA ligase that catalyzes the formation of phosphodiester linkages between 5'-phosphoryl and 3'-hydroxyl groups in double-stranded DNA using NAD as a coenzyme and as the energy source for the reaction. It is essential for DNA replication and repair of damaged DNA.</text>
</comment>
<keyword evidence="4 12" id="KW-0479">Metal-binding</keyword>
<dbReference type="InterPro" id="IPR018239">
    <property type="entry name" value="DNA_ligase_AS"/>
</dbReference>
<dbReference type="InterPro" id="IPR004150">
    <property type="entry name" value="NAD_DNA_ligase_OB"/>
</dbReference>
<dbReference type="SUPFAM" id="SSF52113">
    <property type="entry name" value="BRCT domain"/>
    <property type="match status" value="1"/>
</dbReference>
<evidence type="ECO:0000256" key="4">
    <source>
        <dbReference type="ARBA" id="ARBA00022723"/>
    </source>
</evidence>
<dbReference type="PROSITE" id="PS01055">
    <property type="entry name" value="DNA_LIGASE_N1"/>
    <property type="match status" value="1"/>
</dbReference>
<evidence type="ECO:0000256" key="1">
    <source>
        <dbReference type="ARBA" id="ARBA00004067"/>
    </source>
</evidence>
<dbReference type="InterPro" id="IPR041663">
    <property type="entry name" value="DisA/LigA_HHH"/>
</dbReference>
<keyword evidence="7 12" id="KW-0460">Magnesium</keyword>
<keyword evidence="6 12" id="KW-0862">Zinc</keyword>
<dbReference type="GO" id="GO:0006260">
    <property type="term" value="P:DNA replication"/>
    <property type="evidence" value="ECO:0007669"/>
    <property type="project" value="UniProtKB-KW"/>
</dbReference>
<protein>
    <recommendedName>
        <fullName evidence="12 13">DNA ligase</fullName>
        <ecNumber evidence="12 13">6.5.1.2</ecNumber>
    </recommendedName>
    <alternativeName>
        <fullName evidence="12">Polydeoxyribonucleotide synthase [NAD(+)]</fullName>
    </alternativeName>
</protein>
<dbReference type="InterPro" id="IPR004149">
    <property type="entry name" value="Znf_DNAligase_C4"/>
</dbReference>
<dbReference type="PATRIC" id="fig|1317121.7.peg.605"/>
<evidence type="ECO:0000256" key="12">
    <source>
        <dbReference type="HAMAP-Rule" id="MF_01588"/>
    </source>
</evidence>
<dbReference type="InterPro" id="IPR013840">
    <property type="entry name" value="DNAligase_N"/>
</dbReference>
<evidence type="ECO:0000256" key="9">
    <source>
        <dbReference type="ARBA" id="ARBA00023204"/>
    </source>
</evidence>
<evidence type="ECO:0000256" key="8">
    <source>
        <dbReference type="ARBA" id="ARBA00023027"/>
    </source>
</evidence>
<feature type="binding site" evidence="12">
    <location>
        <position position="150"/>
    </location>
    <ligand>
        <name>NAD(+)</name>
        <dbReference type="ChEBI" id="CHEBI:57540"/>
    </ligand>
</feature>
<dbReference type="GO" id="GO:0006281">
    <property type="term" value="P:DNA repair"/>
    <property type="evidence" value="ECO:0007669"/>
    <property type="project" value="UniProtKB-KW"/>
</dbReference>
<evidence type="ECO:0000256" key="5">
    <source>
        <dbReference type="ARBA" id="ARBA00022763"/>
    </source>
</evidence>
<dbReference type="SUPFAM" id="SSF47781">
    <property type="entry name" value="RuvA domain 2-like"/>
    <property type="match status" value="1"/>
</dbReference>
<dbReference type="NCBIfam" id="NF005932">
    <property type="entry name" value="PRK07956.1"/>
    <property type="match status" value="1"/>
</dbReference>